<evidence type="ECO:0000313" key="2">
    <source>
        <dbReference type="Proteomes" id="UP000198211"/>
    </source>
</evidence>
<dbReference type="EMBL" id="NBNE01001492">
    <property type="protein sequence ID" value="OWZ13806.1"/>
    <property type="molecule type" value="Genomic_DNA"/>
</dbReference>
<protein>
    <submittedName>
        <fullName evidence="1">Uncharacterized protein</fullName>
    </submittedName>
</protein>
<dbReference type="OrthoDB" id="95705at2759"/>
<keyword evidence="2" id="KW-1185">Reference proteome</keyword>
<sequence length="157" mass="17637">MAEYQADTHQLYHLRSSTSANYHNKEIKTADETHLIPKDLYALMGGDVKVPARANAKATLESPRKSKAEVKAAVTWNDDENKFMVRVTGCSIHHNNRVAQTVYNNHPSVRRVEDPVLLAVVDVIQSSRSKPKKIMRFLQEKTGGKNVVLRDVVTMVA</sequence>
<dbReference type="STRING" id="4795.A0A225W7V4"/>
<comment type="caution">
    <text evidence="1">The sequence shown here is derived from an EMBL/GenBank/DDBJ whole genome shotgun (WGS) entry which is preliminary data.</text>
</comment>
<dbReference type="Proteomes" id="UP000198211">
    <property type="component" value="Unassembled WGS sequence"/>
</dbReference>
<proteinExistence type="predicted"/>
<name>A0A225W7V4_9STRA</name>
<organism evidence="1 2">
    <name type="scientific">Phytophthora megakarya</name>
    <dbReference type="NCBI Taxonomy" id="4795"/>
    <lineage>
        <taxon>Eukaryota</taxon>
        <taxon>Sar</taxon>
        <taxon>Stramenopiles</taxon>
        <taxon>Oomycota</taxon>
        <taxon>Peronosporomycetes</taxon>
        <taxon>Peronosporales</taxon>
        <taxon>Peronosporaceae</taxon>
        <taxon>Phytophthora</taxon>
    </lineage>
</organism>
<evidence type="ECO:0000313" key="1">
    <source>
        <dbReference type="EMBL" id="OWZ13806.1"/>
    </source>
</evidence>
<dbReference type="AlphaFoldDB" id="A0A225W7V4"/>
<gene>
    <name evidence="1" type="ORF">PHMEG_00012812</name>
</gene>
<accession>A0A225W7V4</accession>
<reference evidence="2" key="1">
    <citation type="submission" date="2017-03" db="EMBL/GenBank/DDBJ databases">
        <title>Phytopthora megakarya and P. palmivora, two closely related causual agents of cacao black pod achieved similar genome size and gene model numbers by different mechanisms.</title>
        <authorList>
            <person name="Ali S."/>
            <person name="Shao J."/>
            <person name="Larry D.J."/>
            <person name="Kronmiller B."/>
            <person name="Shen D."/>
            <person name="Strem M.D."/>
            <person name="Melnick R.L."/>
            <person name="Guiltinan M.J."/>
            <person name="Tyler B.M."/>
            <person name="Meinhardt L.W."/>
            <person name="Bailey B.A."/>
        </authorList>
    </citation>
    <scope>NUCLEOTIDE SEQUENCE [LARGE SCALE GENOMIC DNA]</scope>
    <source>
        <strain evidence="2">zdho120</strain>
    </source>
</reference>